<dbReference type="AlphaFoldDB" id="M2YJZ2"/>
<evidence type="ECO:0000256" key="1">
    <source>
        <dbReference type="SAM" id="SignalP"/>
    </source>
</evidence>
<feature type="signal peptide" evidence="1">
    <location>
        <begin position="1"/>
        <end position="19"/>
    </location>
</feature>
<protein>
    <submittedName>
        <fullName evidence="2">Uncharacterized protein</fullName>
    </submittedName>
</protein>
<dbReference type="Proteomes" id="UP000016933">
    <property type="component" value="Unassembled WGS sequence"/>
</dbReference>
<organism evidence="2 3">
    <name type="scientific">Dothistroma septosporum (strain NZE10 / CBS 128990)</name>
    <name type="common">Red band needle blight fungus</name>
    <name type="synonym">Mycosphaerella pini</name>
    <dbReference type="NCBI Taxonomy" id="675120"/>
    <lineage>
        <taxon>Eukaryota</taxon>
        <taxon>Fungi</taxon>
        <taxon>Dikarya</taxon>
        <taxon>Ascomycota</taxon>
        <taxon>Pezizomycotina</taxon>
        <taxon>Dothideomycetes</taxon>
        <taxon>Dothideomycetidae</taxon>
        <taxon>Mycosphaerellales</taxon>
        <taxon>Mycosphaerellaceae</taxon>
        <taxon>Dothistroma</taxon>
    </lineage>
</organism>
<evidence type="ECO:0000313" key="2">
    <source>
        <dbReference type="EMBL" id="EME39215.1"/>
    </source>
</evidence>
<dbReference type="OrthoDB" id="3650832at2759"/>
<reference evidence="3" key="1">
    <citation type="journal article" date="2012" name="PLoS Genet.">
        <title>The genomes of the fungal plant pathogens Cladosporium fulvum and Dothistroma septosporum reveal adaptation to different hosts and lifestyles but also signatures of common ancestry.</title>
        <authorList>
            <person name="de Wit P.J.G.M."/>
            <person name="van der Burgt A."/>
            <person name="Oekmen B."/>
            <person name="Stergiopoulos I."/>
            <person name="Abd-Elsalam K.A."/>
            <person name="Aerts A.L."/>
            <person name="Bahkali A.H."/>
            <person name="Beenen H.G."/>
            <person name="Chettri P."/>
            <person name="Cox M.P."/>
            <person name="Datema E."/>
            <person name="de Vries R.P."/>
            <person name="Dhillon B."/>
            <person name="Ganley A.R."/>
            <person name="Griffiths S.A."/>
            <person name="Guo Y."/>
            <person name="Hamelin R.C."/>
            <person name="Henrissat B."/>
            <person name="Kabir M.S."/>
            <person name="Jashni M.K."/>
            <person name="Kema G."/>
            <person name="Klaubauf S."/>
            <person name="Lapidus A."/>
            <person name="Levasseur A."/>
            <person name="Lindquist E."/>
            <person name="Mehrabi R."/>
            <person name="Ohm R.A."/>
            <person name="Owen T.J."/>
            <person name="Salamov A."/>
            <person name="Schwelm A."/>
            <person name="Schijlen E."/>
            <person name="Sun H."/>
            <person name="van den Burg H.A."/>
            <person name="van Ham R.C.H.J."/>
            <person name="Zhang S."/>
            <person name="Goodwin S.B."/>
            <person name="Grigoriev I.V."/>
            <person name="Collemare J."/>
            <person name="Bradshaw R.E."/>
        </authorList>
    </citation>
    <scope>NUCLEOTIDE SEQUENCE [LARGE SCALE GENOMIC DNA]</scope>
    <source>
        <strain evidence="3">NZE10 / CBS 128990</strain>
    </source>
</reference>
<reference evidence="2 3" key="2">
    <citation type="journal article" date="2012" name="PLoS Pathog.">
        <title>Diverse lifestyles and strategies of plant pathogenesis encoded in the genomes of eighteen Dothideomycetes fungi.</title>
        <authorList>
            <person name="Ohm R.A."/>
            <person name="Feau N."/>
            <person name="Henrissat B."/>
            <person name="Schoch C.L."/>
            <person name="Horwitz B.A."/>
            <person name="Barry K.W."/>
            <person name="Condon B.J."/>
            <person name="Copeland A.C."/>
            <person name="Dhillon B."/>
            <person name="Glaser F."/>
            <person name="Hesse C.N."/>
            <person name="Kosti I."/>
            <person name="LaButti K."/>
            <person name="Lindquist E.A."/>
            <person name="Lucas S."/>
            <person name="Salamov A.A."/>
            <person name="Bradshaw R.E."/>
            <person name="Ciuffetti L."/>
            <person name="Hamelin R.C."/>
            <person name="Kema G.H.J."/>
            <person name="Lawrence C."/>
            <person name="Scott J.A."/>
            <person name="Spatafora J.W."/>
            <person name="Turgeon B.G."/>
            <person name="de Wit P.J.G.M."/>
            <person name="Zhong S."/>
            <person name="Goodwin S.B."/>
            <person name="Grigoriev I.V."/>
        </authorList>
    </citation>
    <scope>NUCLEOTIDE SEQUENCE [LARGE SCALE GENOMIC DNA]</scope>
    <source>
        <strain evidence="3">NZE10 / CBS 128990</strain>
    </source>
</reference>
<dbReference type="OMA" id="MPNLLWW"/>
<accession>M2YJZ2</accession>
<keyword evidence="3" id="KW-1185">Reference proteome</keyword>
<dbReference type="EMBL" id="KB446545">
    <property type="protein sequence ID" value="EME39215.1"/>
    <property type="molecule type" value="Genomic_DNA"/>
</dbReference>
<proteinExistence type="predicted"/>
<feature type="chain" id="PRO_5004029923" evidence="1">
    <location>
        <begin position="20"/>
        <end position="430"/>
    </location>
</feature>
<keyword evidence="1" id="KW-0732">Signal</keyword>
<dbReference type="HOGENOM" id="CLU_637822_0_0_1"/>
<name>M2YJZ2_DOTSN</name>
<evidence type="ECO:0000313" key="3">
    <source>
        <dbReference type="Proteomes" id="UP000016933"/>
    </source>
</evidence>
<sequence length="430" mass="47598">MAAISSVLLVLLACFLVSSLSTMQEDFGPIHARDIAAVTGVGMGNFSGTGSTRNATQDGIGRQFSEVLGMDEEQAAAAPYSLQQKDTLPSQAFFDSNEWEAIEDEADYDMRATMPELIPLHGLRRLEGLRTNTRRTTVSFNLDSGTWRHTRYVQNKPYVGPYALVRGKSVLTIQRGAPQQTYAYFEMAFDPKGLMILTGARSPQYQIAAMGLHQPLPAVSKWSDVAFLQEMLYNGDSAMRTGSELAAPQWILVKDIYGPRDTLAVISRCLRFHGWTSPHLPDWAHRVTFPIGSASYDAILGTQNAAGVAWFLIEHKYKYGTTMLASVTVYSDLKINTGSPQGDHPVIAMPDVNPQLGSTEMPNLLWWSGSLELAITGSRANRGFNLVEIRDVNRALEQGNRYSILHQDQWANPNFQAAPSPWKFSLKPAY</sequence>
<gene>
    <name evidence="2" type="ORF">DOTSEDRAFT_38437</name>
</gene>